<organism evidence="4 5">
    <name type="scientific">Kitasatospora cheerisanensis KCTC 2395</name>
    <dbReference type="NCBI Taxonomy" id="1348663"/>
    <lineage>
        <taxon>Bacteria</taxon>
        <taxon>Bacillati</taxon>
        <taxon>Actinomycetota</taxon>
        <taxon>Actinomycetes</taxon>
        <taxon>Kitasatosporales</taxon>
        <taxon>Streptomycetaceae</taxon>
        <taxon>Kitasatospora</taxon>
    </lineage>
</organism>
<dbReference type="CDD" id="cd06170">
    <property type="entry name" value="LuxR_C_like"/>
    <property type="match status" value="1"/>
</dbReference>
<dbReference type="PATRIC" id="fig|1348663.4.peg.6181"/>
<dbReference type="EMBL" id="JNBY01000131">
    <property type="protein sequence ID" value="KDN81668.1"/>
    <property type="molecule type" value="Genomic_DNA"/>
</dbReference>
<evidence type="ECO:0000313" key="4">
    <source>
        <dbReference type="EMBL" id="KDN81668.1"/>
    </source>
</evidence>
<dbReference type="PRINTS" id="PR00038">
    <property type="entry name" value="HTHLUXR"/>
</dbReference>
<dbReference type="PROSITE" id="PS00622">
    <property type="entry name" value="HTH_LUXR_1"/>
    <property type="match status" value="1"/>
</dbReference>
<dbReference type="Gene3D" id="3.40.50.300">
    <property type="entry name" value="P-loop containing nucleotide triphosphate hydrolases"/>
    <property type="match status" value="1"/>
</dbReference>
<dbReference type="InterPro" id="IPR027417">
    <property type="entry name" value="P-loop_NTPase"/>
</dbReference>
<dbReference type="RefSeq" id="WP_051653604.1">
    <property type="nucleotide sequence ID" value="NZ_KK853997.1"/>
</dbReference>
<keyword evidence="5" id="KW-1185">Reference proteome</keyword>
<dbReference type="GO" id="GO:0005524">
    <property type="term" value="F:ATP binding"/>
    <property type="evidence" value="ECO:0007669"/>
    <property type="project" value="UniProtKB-KW"/>
</dbReference>
<evidence type="ECO:0000313" key="5">
    <source>
        <dbReference type="Proteomes" id="UP000027178"/>
    </source>
</evidence>
<dbReference type="Pfam" id="PF13191">
    <property type="entry name" value="AAA_16"/>
    <property type="match status" value="1"/>
</dbReference>
<sequence>MAPLTGSEYFPPADRDALAALVADARAGRGGAAVVRGEAGIGKTTLLRHVTDGLPDVRLLRVNGAEFEAEFAYAAVHQLTRPLHDRIERLPATQRDDLSVALGLRDGGTPSRFAVGLALLGLLADAAAERPVVCVVDDAQWLDRASAQVLAFVARRVVDDPVALVFGLRDPHAVAELAGLTELTLSRLPDRTARQLLAAGLPGPLDEQVRERILAEARGNPLALLELPRRLGPAGLAGGFGLPTPVSPANRIEQSYQERAARLSPGARTLLLVAAAEPLGDPALLWRAADLLGVGPDAGPEAETSELIELGGQSRFRHPLVRSAVYTAASPAERRRVHGALAEATDPVTAPDRRSWHRAQAASRPDADVAADLLRSAERARRRGGAAAEAAFLEQAAALTADPRLRAERSLAAARAALEAGSFENAVALVEAAERGPIDTAGRVEAELLRGRAAFFRDGAADAVGHLIRAAELDPGRARLHLLDALQAGLVVGRASLAARDALAAARRAPAAAGEPTTADHLLDALVGYLDGELAAIPRLLALMSDVDDPHLARRLSLTALLAVELWDIALEDRLATRAVDAARADGALMILPVGLWMRAMAAVQRGDLLGASALNSEADGIAEVTGVPPHWYGRLFAAALRGAPAEAGPLFDRVLAESHARRKGMLTATTHAAAAFCANGLADHRAALGSARLALAEGDLSTSSLALPELVEAAVRCGEDGLAREAFARLSEHASAAGTDWALGVRATLAALLSDRPEALHAEAVTRLDAAGTRVWHGRALLHRGAWLRRDGRRQEAREALRAAHELFTAMGAEGFAERARAELAATGEQPRPPAALGAVELLTGQELNIARLVATGATSREVADRLFLSPRTIDAHLRSVFKKLDITSRRQLPDALGRTA</sequence>
<dbReference type="SMART" id="SM00421">
    <property type="entry name" value="HTH_LUXR"/>
    <property type="match status" value="1"/>
</dbReference>
<dbReference type="InterPro" id="IPR000792">
    <property type="entry name" value="Tscrpt_reg_LuxR_C"/>
</dbReference>
<dbReference type="PANTHER" id="PTHR16305">
    <property type="entry name" value="TESTICULAR SOLUBLE ADENYLYL CYCLASE"/>
    <property type="match status" value="1"/>
</dbReference>
<proteinExistence type="predicted"/>
<dbReference type="PANTHER" id="PTHR16305:SF35">
    <property type="entry name" value="TRANSCRIPTIONAL ACTIVATOR DOMAIN"/>
    <property type="match status" value="1"/>
</dbReference>
<evidence type="ECO:0000256" key="2">
    <source>
        <dbReference type="ARBA" id="ARBA00022840"/>
    </source>
</evidence>
<dbReference type="InterPro" id="IPR016032">
    <property type="entry name" value="Sig_transdc_resp-reg_C-effctor"/>
</dbReference>
<keyword evidence="1" id="KW-0547">Nucleotide-binding</keyword>
<dbReference type="HOGENOM" id="CLU_006850_4_1_11"/>
<dbReference type="Gene3D" id="1.10.10.10">
    <property type="entry name" value="Winged helix-like DNA-binding domain superfamily/Winged helix DNA-binding domain"/>
    <property type="match status" value="1"/>
</dbReference>
<reference evidence="4 5" key="1">
    <citation type="submission" date="2014-05" db="EMBL/GenBank/DDBJ databases">
        <title>Draft Genome Sequence of Kitasatospora cheerisanensis KCTC 2395.</title>
        <authorList>
            <person name="Nam D.H."/>
        </authorList>
    </citation>
    <scope>NUCLEOTIDE SEQUENCE [LARGE SCALE GENOMIC DNA]</scope>
    <source>
        <strain evidence="4 5">KCTC 2395</strain>
    </source>
</reference>
<dbReference type="SUPFAM" id="SSF52540">
    <property type="entry name" value="P-loop containing nucleoside triphosphate hydrolases"/>
    <property type="match status" value="1"/>
</dbReference>
<dbReference type="eggNOG" id="COG2197">
    <property type="taxonomic scope" value="Bacteria"/>
</dbReference>
<dbReference type="GO" id="GO:0004016">
    <property type="term" value="F:adenylate cyclase activity"/>
    <property type="evidence" value="ECO:0007669"/>
    <property type="project" value="TreeGrafter"/>
</dbReference>
<comment type="caution">
    <text evidence="4">The sequence shown here is derived from an EMBL/GenBank/DDBJ whole genome shotgun (WGS) entry which is preliminary data.</text>
</comment>
<dbReference type="GO" id="GO:0005737">
    <property type="term" value="C:cytoplasm"/>
    <property type="evidence" value="ECO:0007669"/>
    <property type="project" value="TreeGrafter"/>
</dbReference>
<keyword evidence="2" id="KW-0067">ATP-binding</keyword>
<protein>
    <recommendedName>
        <fullName evidence="3">HTH luxR-type domain-containing protein</fullName>
    </recommendedName>
</protein>
<dbReference type="GO" id="GO:0006355">
    <property type="term" value="P:regulation of DNA-templated transcription"/>
    <property type="evidence" value="ECO:0007669"/>
    <property type="project" value="InterPro"/>
</dbReference>
<dbReference type="InterPro" id="IPR041664">
    <property type="entry name" value="AAA_16"/>
</dbReference>
<dbReference type="GO" id="GO:0003677">
    <property type="term" value="F:DNA binding"/>
    <property type="evidence" value="ECO:0007669"/>
    <property type="project" value="InterPro"/>
</dbReference>
<feature type="domain" description="HTH luxR-type" evidence="3">
    <location>
        <begin position="837"/>
        <end position="902"/>
    </location>
</feature>
<dbReference type="InterPro" id="IPR036388">
    <property type="entry name" value="WH-like_DNA-bd_sf"/>
</dbReference>
<evidence type="ECO:0000256" key="1">
    <source>
        <dbReference type="ARBA" id="ARBA00022741"/>
    </source>
</evidence>
<dbReference type="Pfam" id="PF00196">
    <property type="entry name" value="GerE"/>
    <property type="match status" value="1"/>
</dbReference>
<accession>A0A066YJN9</accession>
<evidence type="ECO:0000259" key="3">
    <source>
        <dbReference type="PROSITE" id="PS50043"/>
    </source>
</evidence>
<gene>
    <name evidence="4" type="ORF">KCH_63880</name>
</gene>
<name>A0A066YJN9_9ACTN</name>
<dbReference type="PROSITE" id="PS50043">
    <property type="entry name" value="HTH_LUXR_2"/>
    <property type="match status" value="1"/>
</dbReference>
<dbReference type="SUPFAM" id="SSF46894">
    <property type="entry name" value="C-terminal effector domain of the bipartite response regulators"/>
    <property type="match status" value="1"/>
</dbReference>
<dbReference type="Proteomes" id="UP000027178">
    <property type="component" value="Unassembled WGS sequence"/>
</dbReference>
<dbReference type="AlphaFoldDB" id="A0A066YJN9"/>